<accession>A0A3R6A6Y3</accession>
<dbReference type="RefSeq" id="WP_118590199.1">
    <property type="nucleotide sequence ID" value="NZ_QSFP01000002.1"/>
</dbReference>
<feature type="transmembrane region" description="Helical" evidence="1">
    <location>
        <begin position="50"/>
        <end position="71"/>
    </location>
</feature>
<feature type="transmembrane region" description="Helical" evidence="1">
    <location>
        <begin position="120"/>
        <end position="146"/>
    </location>
</feature>
<feature type="transmembrane region" description="Helical" evidence="1">
    <location>
        <begin position="91"/>
        <end position="113"/>
    </location>
</feature>
<dbReference type="Proteomes" id="UP000284465">
    <property type="component" value="Unassembled WGS sequence"/>
</dbReference>
<dbReference type="EMBL" id="QSFP01000002">
    <property type="protein sequence ID" value="RHA69768.1"/>
    <property type="molecule type" value="Genomic_DNA"/>
</dbReference>
<name>A0A3R6A6Y3_9FIRM</name>
<protein>
    <submittedName>
        <fullName evidence="2">Uncharacterized protein</fullName>
    </submittedName>
</protein>
<dbReference type="AlphaFoldDB" id="A0A3R6A6Y3"/>
<evidence type="ECO:0000256" key="1">
    <source>
        <dbReference type="SAM" id="Phobius"/>
    </source>
</evidence>
<sequence>MKNNRLIVSRVLYTIIPIVLSIVISFVIYKEWVRNINIKLLNIQDVVGTILGIWGTLFGFVITAISILIAFNGSKFTQELRDSGHYQTVMFLYIVTCVIIFGAISCFLPIYIFNIASKRVLAILIFFMIETMIMFGIDILLLFLILRTVTIEG</sequence>
<organism evidence="2 3">
    <name type="scientific">Roseburia intestinalis</name>
    <dbReference type="NCBI Taxonomy" id="166486"/>
    <lineage>
        <taxon>Bacteria</taxon>
        <taxon>Bacillati</taxon>
        <taxon>Bacillota</taxon>
        <taxon>Clostridia</taxon>
        <taxon>Lachnospirales</taxon>
        <taxon>Lachnospiraceae</taxon>
        <taxon>Roseburia</taxon>
    </lineage>
</organism>
<proteinExistence type="predicted"/>
<evidence type="ECO:0000313" key="2">
    <source>
        <dbReference type="EMBL" id="RHA69768.1"/>
    </source>
</evidence>
<gene>
    <name evidence="2" type="ORF">DW927_02870</name>
</gene>
<feature type="transmembrane region" description="Helical" evidence="1">
    <location>
        <begin position="12"/>
        <end position="29"/>
    </location>
</feature>
<comment type="caution">
    <text evidence="2">The sequence shown here is derived from an EMBL/GenBank/DDBJ whole genome shotgun (WGS) entry which is preliminary data.</text>
</comment>
<reference evidence="2 3" key="1">
    <citation type="submission" date="2018-08" db="EMBL/GenBank/DDBJ databases">
        <title>A genome reference for cultivated species of the human gut microbiota.</title>
        <authorList>
            <person name="Zou Y."/>
            <person name="Xue W."/>
            <person name="Luo G."/>
        </authorList>
    </citation>
    <scope>NUCLEOTIDE SEQUENCE [LARGE SCALE GENOMIC DNA]</scope>
    <source>
        <strain evidence="2 3">AM43-11</strain>
    </source>
</reference>
<evidence type="ECO:0000313" key="3">
    <source>
        <dbReference type="Proteomes" id="UP000284465"/>
    </source>
</evidence>
<keyword evidence="1" id="KW-0812">Transmembrane</keyword>
<keyword evidence="1" id="KW-0472">Membrane</keyword>
<keyword evidence="1" id="KW-1133">Transmembrane helix</keyword>